<evidence type="ECO:0000313" key="7">
    <source>
        <dbReference type="EMBL" id="MCG3420232.1"/>
    </source>
</evidence>
<feature type="transmembrane region" description="Helical" evidence="6">
    <location>
        <begin position="401"/>
        <end position="419"/>
    </location>
</feature>
<name>A0AAW5B7S0_9BACI</name>
<keyword evidence="4 6" id="KW-1133">Transmembrane helix</keyword>
<keyword evidence="3 6" id="KW-0812">Transmembrane</keyword>
<dbReference type="EMBL" id="JAIFZM010000011">
    <property type="protein sequence ID" value="MCG3420232.1"/>
    <property type="molecule type" value="Genomic_DNA"/>
</dbReference>
<feature type="transmembrane region" description="Helical" evidence="6">
    <location>
        <begin position="374"/>
        <end position="394"/>
    </location>
</feature>
<evidence type="ECO:0000256" key="1">
    <source>
        <dbReference type="ARBA" id="ARBA00004651"/>
    </source>
</evidence>
<dbReference type="Proteomes" id="UP001199631">
    <property type="component" value="Unassembled WGS sequence"/>
</dbReference>
<evidence type="ECO:0000256" key="5">
    <source>
        <dbReference type="ARBA" id="ARBA00023136"/>
    </source>
</evidence>
<evidence type="ECO:0000313" key="8">
    <source>
        <dbReference type="Proteomes" id="UP001199631"/>
    </source>
</evidence>
<comment type="caution">
    <text evidence="7">The sequence shown here is derived from an EMBL/GenBank/DDBJ whole genome shotgun (WGS) entry which is preliminary data.</text>
</comment>
<proteinExistence type="predicted"/>
<evidence type="ECO:0000256" key="3">
    <source>
        <dbReference type="ARBA" id="ARBA00022692"/>
    </source>
</evidence>
<dbReference type="PIRSF" id="PIRSF038958">
    <property type="entry name" value="PG_synth_SpoVB"/>
    <property type="match status" value="1"/>
</dbReference>
<feature type="transmembrane region" description="Helical" evidence="6">
    <location>
        <begin position="425"/>
        <end position="444"/>
    </location>
</feature>
<feature type="transmembrane region" description="Helical" evidence="6">
    <location>
        <begin position="465"/>
        <end position="491"/>
    </location>
</feature>
<feature type="transmembrane region" description="Helical" evidence="6">
    <location>
        <begin position="497"/>
        <end position="518"/>
    </location>
</feature>
<dbReference type="InterPro" id="IPR002797">
    <property type="entry name" value="Polysacc_synth"/>
</dbReference>
<evidence type="ECO:0000256" key="4">
    <source>
        <dbReference type="ARBA" id="ARBA00022989"/>
    </source>
</evidence>
<keyword evidence="5 6" id="KW-0472">Membrane</keyword>
<protein>
    <submittedName>
        <fullName evidence="7">Polysaccharide biosynthesis protein</fullName>
    </submittedName>
</protein>
<evidence type="ECO:0000256" key="2">
    <source>
        <dbReference type="ARBA" id="ARBA00022475"/>
    </source>
</evidence>
<dbReference type="InterPro" id="IPR024923">
    <property type="entry name" value="PG_synth_SpoVB"/>
</dbReference>
<dbReference type="GO" id="GO:0005886">
    <property type="term" value="C:plasma membrane"/>
    <property type="evidence" value="ECO:0007669"/>
    <property type="project" value="UniProtKB-SubCell"/>
</dbReference>
<dbReference type="AlphaFoldDB" id="A0AAW5B7S0"/>
<keyword evidence="8" id="KW-1185">Reference proteome</keyword>
<feature type="transmembrane region" description="Helical" evidence="6">
    <location>
        <begin position="9"/>
        <end position="33"/>
    </location>
</feature>
<feature type="transmembrane region" description="Helical" evidence="6">
    <location>
        <begin position="335"/>
        <end position="354"/>
    </location>
</feature>
<keyword evidence="2" id="KW-1003">Cell membrane</keyword>
<organism evidence="7 8">
    <name type="scientific">Oceanobacillus jordanicus</name>
    <dbReference type="NCBI Taxonomy" id="2867266"/>
    <lineage>
        <taxon>Bacteria</taxon>
        <taxon>Bacillati</taxon>
        <taxon>Bacillota</taxon>
        <taxon>Bacilli</taxon>
        <taxon>Bacillales</taxon>
        <taxon>Bacillaceae</taxon>
        <taxon>Oceanobacillus</taxon>
    </lineage>
</organism>
<dbReference type="InterPro" id="IPR050833">
    <property type="entry name" value="Poly_Biosynth_Transport"/>
</dbReference>
<comment type="subcellular location">
    <subcellularLocation>
        <location evidence="1">Cell membrane</location>
        <topology evidence="1">Multi-pass membrane protein</topology>
    </subcellularLocation>
</comment>
<reference evidence="7 8" key="1">
    <citation type="journal article" date="2022" name="Evol. Bioinform. Online">
        <title>Draft Genome Sequence of Oceanobacillus jordanicus Strain GSFE11, a Halotolerant Plant Growth-Promoting Bacterial Endophyte Isolated From the Jordan Valley.</title>
        <authorList>
            <person name="Alhindi T."/>
            <person name="Albdaiwi R."/>
        </authorList>
    </citation>
    <scope>NUCLEOTIDE SEQUENCE [LARGE SCALE GENOMIC DNA]</scope>
    <source>
        <strain evidence="7 8">GSFE11</strain>
    </source>
</reference>
<evidence type="ECO:0000256" key="6">
    <source>
        <dbReference type="SAM" id="Phobius"/>
    </source>
</evidence>
<dbReference type="PANTHER" id="PTHR30250">
    <property type="entry name" value="PST FAMILY PREDICTED COLANIC ACID TRANSPORTER"/>
    <property type="match status" value="1"/>
</dbReference>
<dbReference type="PANTHER" id="PTHR30250:SF21">
    <property type="entry name" value="LIPID II FLIPPASE MURJ"/>
    <property type="match status" value="1"/>
</dbReference>
<feature type="transmembrane region" description="Helical" evidence="6">
    <location>
        <begin position="171"/>
        <end position="189"/>
    </location>
</feature>
<feature type="transmembrane region" description="Helical" evidence="6">
    <location>
        <begin position="128"/>
        <end position="150"/>
    </location>
</feature>
<feature type="transmembrane region" description="Helical" evidence="6">
    <location>
        <begin position="296"/>
        <end position="315"/>
    </location>
</feature>
<sequence>MSNIIRGTMLLTGASFLSKLLGMLYVIPFNALVGETGGALFQFAYIPYSIFISISTIGVPLAVSKFVAKYNSVGDYETGMRMFKTGMTMMAVTGLLSFLALFFSAELLAEQMITSKDPGSISVADVTFVIRMVSVALIVIPAMSIVRGFFQGNNSMGPTAISQVVEQIVRIVVLLGGAFVIMKFLNGSITTAVGFATFAAFIGAIASCIVLYIYWRKRKSHFTRQMEQQKFTYDISTKKLLAELFRYAGPFVLVGLAIPLYQLVDSFTFERAMVASGRQDIWEFSFAVISNYGHKLVIIPITLATGLSLAIIPAMTKSFTQGNTELLTKQINQTLQIVLVLVVPAIIGLSLLSGEAYGSLFGAMKRIDVSGPLLGLYAPVALFFALYSVSSAILQSVNQQNYAVISLLIGLLVKILFNIQLIHMFGAKGAIIGTALAAIIAVALNLYRIKTSINFSFKQTFKRTLLILIFVIFMAITIWITKFVGGMFIPYEETRTGATIMLALAVLTGGTVYMWFAYHSTLLERVLGNRIRFLDRIFSR</sequence>
<feature type="transmembrane region" description="Helical" evidence="6">
    <location>
        <begin position="244"/>
        <end position="264"/>
    </location>
</feature>
<gene>
    <name evidence="7" type="ORF">K3T81_13890</name>
</gene>
<dbReference type="Pfam" id="PF01943">
    <property type="entry name" value="Polysacc_synt"/>
    <property type="match status" value="1"/>
</dbReference>
<feature type="transmembrane region" description="Helical" evidence="6">
    <location>
        <begin position="45"/>
        <end position="68"/>
    </location>
</feature>
<feature type="transmembrane region" description="Helical" evidence="6">
    <location>
        <begin position="89"/>
        <end position="108"/>
    </location>
</feature>
<dbReference type="RefSeq" id="WP_238020582.1">
    <property type="nucleotide sequence ID" value="NZ_JAIFZM010000011.1"/>
</dbReference>
<feature type="transmembrane region" description="Helical" evidence="6">
    <location>
        <begin position="195"/>
        <end position="215"/>
    </location>
</feature>
<accession>A0AAW5B7S0</accession>
<dbReference type="CDD" id="cd13124">
    <property type="entry name" value="MATE_SpoVB_like"/>
    <property type="match status" value="1"/>
</dbReference>